<comment type="caution">
    <text evidence="7">The sequence shown here is derived from an EMBL/GenBank/DDBJ whole genome shotgun (WGS) entry which is preliminary data.</text>
</comment>
<keyword evidence="2 6" id="KW-1003">Cell membrane</keyword>
<gene>
    <name evidence="6" type="primary">dabA</name>
    <name evidence="7" type="ORF">G4L40_07095</name>
</gene>
<dbReference type="PANTHER" id="PTHR38344:SF1">
    <property type="entry name" value="INORGANIC CARBON TRANSPORTER SUBUNIT DABA-RELATED"/>
    <property type="match status" value="1"/>
</dbReference>
<protein>
    <recommendedName>
        <fullName evidence="6">Probable inorganic carbon transporter subunit DabA</fullName>
    </recommendedName>
</protein>
<dbReference type="InterPro" id="IPR018752">
    <property type="entry name" value="DabA"/>
</dbReference>
<comment type="subunit">
    <text evidence="6">Forms a complex with DabB.</text>
</comment>
<sequence>MKTHNGSFDEHAVLHHLAHFLPAQNPLKDFVHHNTLHAFQHKNFHKALQEATTIFGYKTYLSLEDFRQRYANSEINEKVLDKILIESKGQSNLDLWKEKLIHQNYDESINPRIGSLRSHWKKEYAINLEKSTHSILFRVLCSYLDQGIAMWNFPIHDQGFLASIITIEKNSIKGIFTSKRAKELLNSNASITQLLEIIVGKEELFEQYLFDQQFSHPGWSGMIATIESNPSSLLDAKAITFEELVKFELLLEIDALDKKFNSNWSPLGLKVRPEEFNLFENVRYNELFDVLSLWQQAFEWSFYDQVLSNVQHVKENDSREVPTFQGLFCMDDRECSFRRHIEHFDNSAATFGTPAFFNFEFYFQPVNGKFHTKLCPAPVTPKYLIKEEYRKKKQATDLHYHKQSHSLFFGWIISQTLGFSAAFKLFLNIFKPSMSPATTASFKHLHKKSKLIIENFDIDKKEDNLQVGFSVVEMADRVEGLLKSIGLVENFSPIVYVVGHGATSINNTHYAGYDCGACCGRPSSVNAKVASFAANHIKVRELLKLRGIDIPTTTQFLPALHDTTRDEIAFYDEDTLSDINKALHQQNVITFAKALEHNAKERSRRFDTIETNESLEKVHEKVKKRSLSLFEPRPELNHATNAMCIVGRRNLSKQLFLDRRSFLNSFDYKVDPSGDYLAVILGAIAPVGGGINLEYYFSRVDNQKLGAGSKLPHNVMGLIGVANGIDGDLRPGLPSQMIEVHDPVRLLVIAEHFPDKVKYAISKNPATYEWFKNDWVKLIAIHPESKEIFVFNEEEFVVYKTVSKEAHYIKNEQELFEKTKENLPIGILTNA</sequence>
<name>A0ABX0IBC1_9FLAO</name>
<comment type="subcellular location">
    <subcellularLocation>
        <location evidence="6">Cell membrane</location>
        <topology evidence="6">Peripheral membrane protein</topology>
    </subcellularLocation>
</comment>
<feature type="binding site" evidence="6">
    <location>
        <position position="331"/>
    </location>
    <ligand>
        <name>Zn(2+)</name>
        <dbReference type="ChEBI" id="CHEBI:29105"/>
    </ligand>
</feature>
<comment type="function">
    <text evidence="6">Part of an energy-coupled inorganic carbon pump.</text>
</comment>
<feature type="binding site" evidence="6">
    <location>
        <position position="515"/>
    </location>
    <ligand>
        <name>Zn(2+)</name>
        <dbReference type="ChEBI" id="CHEBI:29105"/>
    </ligand>
</feature>
<feature type="binding site" evidence="6">
    <location>
        <position position="500"/>
    </location>
    <ligand>
        <name>Zn(2+)</name>
        <dbReference type="ChEBI" id="CHEBI:29105"/>
    </ligand>
</feature>
<dbReference type="EMBL" id="JAAJBV010000004">
    <property type="protein sequence ID" value="NHM04470.1"/>
    <property type="molecule type" value="Genomic_DNA"/>
</dbReference>
<keyword evidence="8" id="KW-1185">Reference proteome</keyword>
<accession>A0ABX0IBC1</accession>
<reference evidence="7 8" key="1">
    <citation type="submission" date="2020-02" db="EMBL/GenBank/DDBJ databases">
        <authorList>
            <person name="Chen W.-M."/>
        </authorList>
    </citation>
    <scope>NUCLEOTIDE SEQUENCE [LARGE SCALE GENOMIC DNA]</scope>
    <source>
        <strain evidence="7 8">TWA-26</strain>
    </source>
</reference>
<dbReference type="Pfam" id="PF10070">
    <property type="entry name" value="DabA"/>
    <property type="match status" value="1"/>
</dbReference>
<keyword evidence="5 6" id="KW-0472">Membrane</keyword>
<comment type="similarity">
    <text evidence="6">Belongs to the inorganic carbon transporter (TC 9.A.2) DabA family.</text>
</comment>
<evidence type="ECO:0000313" key="8">
    <source>
        <dbReference type="Proteomes" id="UP000761423"/>
    </source>
</evidence>
<keyword evidence="1 6" id="KW-0813">Transport</keyword>
<evidence type="ECO:0000256" key="4">
    <source>
        <dbReference type="ARBA" id="ARBA00022833"/>
    </source>
</evidence>
<evidence type="ECO:0000256" key="1">
    <source>
        <dbReference type="ARBA" id="ARBA00022448"/>
    </source>
</evidence>
<keyword evidence="4 6" id="KW-0862">Zinc</keyword>
<proteinExistence type="inferred from homology"/>
<feature type="binding site" evidence="6">
    <location>
        <position position="329"/>
    </location>
    <ligand>
        <name>Zn(2+)</name>
        <dbReference type="ChEBI" id="CHEBI:29105"/>
    </ligand>
</feature>
<evidence type="ECO:0000256" key="3">
    <source>
        <dbReference type="ARBA" id="ARBA00022723"/>
    </source>
</evidence>
<evidence type="ECO:0000256" key="6">
    <source>
        <dbReference type="HAMAP-Rule" id="MF_01871"/>
    </source>
</evidence>
<evidence type="ECO:0000256" key="2">
    <source>
        <dbReference type="ARBA" id="ARBA00022475"/>
    </source>
</evidence>
<dbReference type="HAMAP" id="MF_01871">
    <property type="entry name" value="DabA"/>
    <property type="match status" value="1"/>
</dbReference>
<evidence type="ECO:0000313" key="7">
    <source>
        <dbReference type="EMBL" id="NHM04470.1"/>
    </source>
</evidence>
<evidence type="ECO:0000256" key="5">
    <source>
        <dbReference type="ARBA" id="ARBA00023136"/>
    </source>
</evidence>
<dbReference type="PANTHER" id="PTHR38344">
    <property type="entry name" value="UPF0753 PROTEIN AQ_863"/>
    <property type="match status" value="1"/>
</dbReference>
<dbReference type="RefSeq" id="WP_166236513.1">
    <property type="nucleotide sequence ID" value="NZ_JAAJBV010000004.1"/>
</dbReference>
<keyword evidence="3 6" id="KW-0479">Metal-binding</keyword>
<comment type="cofactor">
    <cofactor evidence="6">
        <name>Zn(2+)</name>
        <dbReference type="ChEBI" id="CHEBI:29105"/>
    </cofactor>
</comment>
<organism evidence="7 8">
    <name type="scientific">Flavobacterium celericrescens</name>
    <dbReference type="NCBI Taxonomy" id="2709780"/>
    <lineage>
        <taxon>Bacteria</taxon>
        <taxon>Pseudomonadati</taxon>
        <taxon>Bacteroidota</taxon>
        <taxon>Flavobacteriia</taxon>
        <taxon>Flavobacteriales</taxon>
        <taxon>Flavobacteriaceae</taxon>
        <taxon>Flavobacterium</taxon>
    </lineage>
</organism>
<dbReference type="Proteomes" id="UP000761423">
    <property type="component" value="Unassembled WGS sequence"/>
</dbReference>